<sequence>MSVSKWISDCETRGAGSPVRSFVVGLGRAGAGLHLPVLAKLRERTPKLFGDHPVVACEPREIAVSRPGLVVAPTLGAAADGLCPADTIVHVCTPPTQRLAVLSDLAALGFRKMIVEKPLTTDIDDLARIVRLRRKYKLHIEVVEPWLASSLTARLVELLRGGRFGSAKSIDVVQNKPRFRRSLVRPGHPTAFDVELPHGVALALRLAGAARVTHASGTDLEVEGNIGPRMGGAAVGLRHNSGVHTEIRSDLTSPVRERRVTVEFEQGSAVGHFAVSGEDHHSQLTLRSNGRSEHVVLRDDAMTEWMFDAYRKFQLDGEQTQGFTFATEVVRLLSVAKNICAEPVTSPEPDAVATHAG</sequence>
<comment type="caution">
    <text evidence="1">The sequence shown here is derived from an EMBL/GenBank/DDBJ whole genome shotgun (WGS) entry which is preliminary data.</text>
</comment>
<gene>
    <name evidence="1" type="ORF">AVR91_0203885</name>
</gene>
<proteinExistence type="predicted"/>
<dbReference type="Gene3D" id="3.30.360.10">
    <property type="entry name" value="Dihydrodipicolinate Reductase, domain 2"/>
    <property type="match status" value="1"/>
</dbReference>
<dbReference type="InterPro" id="IPR036291">
    <property type="entry name" value="NAD(P)-bd_dom_sf"/>
</dbReference>
<name>A0A1W2M364_9PSEU</name>
<dbReference type="EMBL" id="LQMT02000005">
    <property type="protein sequence ID" value="ONF74430.1"/>
    <property type="molecule type" value="Genomic_DNA"/>
</dbReference>
<organism evidence="1 2">
    <name type="scientific">Amycolatopsis keratiniphila subsp. keratiniphila</name>
    <dbReference type="NCBI Taxonomy" id="227715"/>
    <lineage>
        <taxon>Bacteria</taxon>
        <taxon>Bacillati</taxon>
        <taxon>Actinomycetota</taxon>
        <taxon>Actinomycetes</taxon>
        <taxon>Pseudonocardiales</taxon>
        <taxon>Pseudonocardiaceae</taxon>
        <taxon>Amycolatopsis</taxon>
        <taxon>Amycolatopsis japonica group</taxon>
    </lineage>
</organism>
<dbReference type="Gene3D" id="3.40.50.720">
    <property type="entry name" value="NAD(P)-binding Rossmann-like Domain"/>
    <property type="match status" value="1"/>
</dbReference>
<dbReference type="SUPFAM" id="SSF51735">
    <property type="entry name" value="NAD(P)-binding Rossmann-fold domains"/>
    <property type="match status" value="1"/>
</dbReference>
<accession>A0A1W2M364</accession>
<evidence type="ECO:0000313" key="1">
    <source>
        <dbReference type="EMBL" id="ONF74430.1"/>
    </source>
</evidence>
<dbReference type="Proteomes" id="UP000076660">
    <property type="component" value="Unassembled WGS sequence"/>
</dbReference>
<reference evidence="1 2" key="1">
    <citation type="submission" date="2016-12" db="EMBL/GenBank/DDBJ databases">
        <title>Amycolatopsis keratiniphila subsp. keratiniphila genome sequencing and assembly.</title>
        <authorList>
            <person name="Mayilraj S."/>
            <person name="Kaur N."/>
        </authorList>
    </citation>
    <scope>NUCLEOTIDE SEQUENCE [LARGE SCALE GENOMIC DNA]</scope>
    <source>
        <strain evidence="1 2">DSM 44409</strain>
    </source>
</reference>
<protein>
    <submittedName>
        <fullName evidence="1">Oxidoreductase</fullName>
    </submittedName>
</protein>
<dbReference type="AlphaFoldDB" id="A0A1W2M364"/>
<evidence type="ECO:0000313" key="2">
    <source>
        <dbReference type="Proteomes" id="UP000076660"/>
    </source>
</evidence>